<comment type="caution">
    <text evidence="1">The sequence shown here is derived from an EMBL/GenBank/DDBJ whole genome shotgun (WGS) entry which is preliminary data.</text>
</comment>
<evidence type="ECO:0000313" key="2">
    <source>
        <dbReference type="Proteomes" id="UP000019050"/>
    </source>
</evidence>
<dbReference type="STRING" id="592010.GCWU000182_000129"/>
<proteinExistence type="predicted"/>
<dbReference type="RefSeq" id="WP_023390790.1">
    <property type="nucleotide sequence ID" value="NZ_KI535340.1"/>
</dbReference>
<dbReference type="EMBL" id="ACIN03000001">
    <property type="protein sequence ID" value="ESK66442.1"/>
    <property type="molecule type" value="Genomic_DNA"/>
</dbReference>
<organism evidence="1 2">
    <name type="scientific">Abiotrophia defectiva ATCC 49176</name>
    <dbReference type="NCBI Taxonomy" id="592010"/>
    <lineage>
        <taxon>Bacteria</taxon>
        <taxon>Bacillati</taxon>
        <taxon>Bacillota</taxon>
        <taxon>Bacilli</taxon>
        <taxon>Lactobacillales</taxon>
        <taxon>Aerococcaceae</taxon>
        <taxon>Abiotrophia</taxon>
    </lineage>
</organism>
<protein>
    <submittedName>
        <fullName evidence="1">Uncharacterized protein</fullName>
    </submittedName>
</protein>
<dbReference type="GeneID" id="84816297"/>
<dbReference type="Proteomes" id="UP000019050">
    <property type="component" value="Unassembled WGS sequence"/>
</dbReference>
<dbReference type="AlphaFoldDB" id="W1Q5E7"/>
<accession>W1Q5E7</accession>
<name>W1Q5E7_ABIDE</name>
<keyword evidence="2" id="KW-1185">Reference proteome</keyword>
<dbReference type="eggNOG" id="ENOG5033GEQ">
    <property type="taxonomic scope" value="Bacteria"/>
</dbReference>
<gene>
    <name evidence="1" type="ORF">GCWU000182_000129</name>
</gene>
<reference evidence="1" key="1">
    <citation type="submission" date="2013-06" db="EMBL/GenBank/DDBJ databases">
        <authorList>
            <person name="Weinstock G."/>
            <person name="Sodergren E."/>
            <person name="Clifton S."/>
            <person name="Fulton L."/>
            <person name="Fulton B."/>
            <person name="Courtney L."/>
            <person name="Fronick C."/>
            <person name="Harrison M."/>
            <person name="Strong C."/>
            <person name="Farmer C."/>
            <person name="Delahaunty K."/>
            <person name="Markovic C."/>
            <person name="Hall O."/>
            <person name="Minx P."/>
            <person name="Tomlinson C."/>
            <person name="Mitreva M."/>
            <person name="Nelson J."/>
            <person name="Hou S."/>
            <person name="Wollam A."/>
            <person name="Pepin K.H."/>
            <person name="Johnson M."/>
            <person name="Bhonagiri V."/>
            <person name="Nash W.E."/>
            <person name="Warren W."/>
            <person name="Chinwalla A."/>
            <person name="Mardis E.R."/>
            <person name="Wilson R.K."/>
        </authorList>
    </citation>
    <scope>NUCLEOTIDE SEQUENCE [LARGE SCALE GENOMIC DNA]</scope>
    <source>
        <strain evidence="1">ATCC 49176</strain>
    </source>
</reference>
<sequence>MQLWILVCILLVVAIVLFALSIYVKDDNVQDQLDEFTAQQSQEFYAMKTRLAELEKAAREQEAVKVEVPEQTGNHYVEAEAEPALEVNLDDVSDLTREEVIRLYSQGYTMHEISHHVALSQEIIQSIVDDYIENR</sequence>
<evidence type="ECO:0000313" key="1">
    <source>
        <dbReference type="EMBL" id="ESK66442.1"/>
    </source>
</evidence>
<dbReference type="OrthoDB" id="2139591at2"/>
<dbReference type="HOGENOM" id="CLU_1881189_0_0_9"/>